<protein>
    <submittedName>
        <fullName evidence="1">Uncharacterized protein</fullName>
    </submittedName>
</protein>
<evidence type="ECO:0000313" key="2">
    <source>
        <dbReference type="Proteomes" id="UP001589828"/>
    </source>
</evidence>
<organism evidence="1 2">
    <name type="scientific">Mucilaginibacter angelicae</name>
    <dbReference type="NCBI Taxonomy" id="869718"/>
    <lineage>
        <taxon>Bacteria</taxon>
        <taxon>Pseudomonadati</taxon>
        <taxon>Bacteroidota</taxon>
        <taxon>Sphingobacteriia</taxon>
        <taxon>Sphingobacteriales</taxon>
        <taxon>Sphingobacteriaceae</taxon>
        <taxon>Mucilaginibacter</taxon>
    </lineage>
</organism>
<comment type="caution">
    <text evidence="1">The sequence shown here is derived from an EMBL/GenBank/DDBJ whole genome shotgun (WGS) entry which is preliminary data.</text>
</comment>
<gene>
    <name evidence="1" type="ORF">ACFFGT_10455</name>
</gene>
<accession>A0ABV6L5C0</accession>
<dbReference type="EMBL" id="JBHLTS010000021">
    <property type="protein sequence ID" value="MFC0514626.1"/>
    <property type="molecule type" value="Genomic_DNA"/>
</dbReference>
<name>A0ABV6L5C0_9SPHI</name>
<dbReference type="RefSeq" id="WP_377022470.1">
    <property type="nucleotide sequence ID" value="NZ_JBHLTS010000021.1"/>
</dbReference>
<sequence length="1712" mass="199777">MLHFDLFDNQFASENYYKLLGFIFATTEEDLDTDSRYVLFALNVNELLTGEYDFAFLTKKINAEVNRLISAYPKMEVFIPVLDFNHVHQRYSEEKVTEYLSNQILLLDSDSIIFSNVPTAIVKTLIGRIPRGDKDRMFWRRKQFCLFYTYETDKANNRIYYTEIFGGVNRNEYKLLMVKLISTHLTFEDYQTSGPNKIFSVGTIENLSASPLFINTAGIVQNFEVIILSADKTLFEHSMEYILNTDIYELKNDFAGYMIKNSHFRLGSKVHIRDFVYAKRIFQNSFFTNRFAFLIAKYIVARYPSVYSLTIIGYGMYSQLLINRVSSILLKHIKNPGVTINYDMVSDAEDPHLIRNVQFNKWVLAIVPINTTFSTTVKIENLIKAKIGNDKEIKPLYPSVNAILVTHGNFNDPNYIRKLNLTFSRKSVQSGDKLISTSPYQILKWKKIRPLKQLVTVTTNPPDSEERIQKYLISIPSVLYLPESCPLCFPDNDLEERKQQELHEEVLLETDKTSVTPDLLLNLPESFKISLDLVDNDIFLNEEALIQGHVIYKGNHFTHFIKPEAFFHTYINQIEQWAATLRLQMLRMSPELHSSGVLLISAGDRNNTYFTDFINRQIFDDSGVIIHYDIALQSTENFVKFFSPHIWQATYIFYVDDILQGGKTLLKINDLVNYCNANNPKKKKINRGLDGVFTIISKTPSYTRDNISAHLTDVFKLPDKETPNKIRYSAFFYLNIDTVSRGQCPECKTRTKNISLSESCVLDSVKHYFLDKAAKLTAINIADVFQSAEIENTSSWYRYNPLVSEFKKFPWNSDSSDETKTFWRHFETGRLPKKGYLRLLVTHQLNYIFSNVGDIRKGFSKLLKYDRPRSAVEINMLFTRLLNEVKIRAPFDNWYKSFDMYLTLLYDEIIEELIVKILTEAPLNNIKEIKEKIFLKINLDLDQLLSEYESKPFSFKDFRKIKFLIKRSALLGSNYPIHIKTLKKIKRIYDEYLPNVPAFEKRRKAWHYIHSDFLKKNSTAIHKDAEAKSRIAYVSQAIRNILYVEATVREFSYFFVSVVKEITTNNDAKILRLEKNMDTLFSDEPVSEYNINYKKTENTRDFMYLLRLVKYENVSVVRKGVELIYGVFLTKKFHTFRLEDETKDSFSEFRTQIEIVLETAFKDYRLIHLKNYLKVESLEQWKRSNFLDFINFIQFLYTYTLLLNEQEHARTEENLEVKTKNILNNFFRTAGDPEFTTDGENYFQFKENNEKAGAFMVLKYDDREADVIREKKMLIAQATEPTNQRNHIINSTIDSNSLSYIMINGVSNKDFSISYDTYNDDGNRAARKKKPWIIWELQRSIVNEEVIWKSVRGNIYSIEDKIQSQSDLLKSIDRNGFLPNEFTEAIYLPSDTNYLTFIRLSDVNLNRENFESNGKAVICLYTDHQNENGTNNAEEIHRLRLSFCLLPLITRFINKNYDSSAILNSLISVRQQLVERERHHHGHKHLLQELVTLSKKTGNKNHRRIVIDVMHNLLASAEDIDESIDLYNGWGRERSNAGLLYSVEIDELGIIEISIEKLFEQIKFLYEVILVNVIEGTPVIKDPVRIESSFLVDENKVVIIPFKLFTVVISEALVNAKKHCRIENRDLTMIFSQEDGLLMLSLVNESREIPDVKMKRLNRSNKGDVHGLGLIDKISFGQYEKVSKKYCNRKTDSSSQTTYQYEIKIPIAIYNT</sequence>
<reference evidence="1 2" key="1">
    <citation type="submission" date="2024-09" db="EMBL/GenBank/DDBJ databases">
        <authorList>
            <person name="Sun Q."/>
            <person name="Mori K."/>
        </authorList>
    </citation>
    <scope>NUCLEOTIDE SEQUENCE [LARGE SCALE GENOMIC DNA]</scope>
    <source>
        <strain evidence="1 2">NCAIM B.02415</strain>
    </source>
</reference>
<proteinExistence type="predicted"/>
<keyword evidence="2" id="KW-1185">Reference proteome</keyword>
<evidence type="ECO:0000313" key="1">
    <source>
        <dbReference type="EMBL" id="MFC0514626.1"/>
    </source>
</evidence>
<dbReference type="Proteomes" id="UP001589828">
    <property type="component" value="Unassembled WGS sequence"/>
</dbReference>